<dbReference type="Pfam" id="PF03929">
    <property type="entry name" value="PepSY_TM"/>
    <property type="match status" value="1"/>
</dbReference>
<gene>
    <name evidence="2" type="ORF">MNKW57_04050</name>
</gene>
<dbReference type="InterPro" id="IPR005625">
    <property type="entry name" value="PepSY-ass_TM"/>
</dbReference>
<accession>A0ABQ6LVH5</accession>
<dbReference type="RefSeq" id="WP_285762596.1">
    <property type="nucleotide sequence ID" value="NZ_BSYJ01000001.1"/>
</dbReference>
<proteinExistence type="predicted"/>
<reference evidence="2 3" key="1">
    <citation type="submission" date="2023-04" db="EMBL/GenBank/DDBJ databases">
        <title>Marinobulbifer ophiurae gen. nov., sp. Nov., isolate from tissue of brittle star Ophioplocus japonicus.</title>
        <authorList>
            <person name="Kawano K."/>
            <person name="Sawayama S."/>
            <person name="Nakagawa S."/>
        </authorList>
    </citation>
    <scope>NUCLEOTIDE SEQUENCE [LARGE SCALE GENOMIC DNA]</scope>
    <source>
        <strain evidence="2 3">NKW57</strain>
    </source>
</reference>
<keyword evidence="1" id="KW-0812">Transmembrane</keyword>
<protein>
    <recommendedName>
        <fullName evidence="4">PepSY domain-containing protein</fullName>
    </recommendedName>
</protein>
<feature type="transmembrane region" description="Helical" evidence="1">
    <location>
        <begin position="202"/>
        <end position="223"/>
    </location>
</feature>
<organism evidence="2 3">
    <name type="scientific">Biformimicrobium ophioploci</name>
    <dbReference type="NCBI Taxonomy" id="3036711"/>
    <lineage>
        <taxon>Bacteria</taxon>
        <taxon>Pseudomonadati</taxon>
        <taxon>Pseudomonadota</taxon>
        <taxon>Gammaproteobacteria</taxon>
        <taxon>Cellvibrionales</taxon>
        <taxon>Microbulbiferaceae</taxon>
        <taxon>Biformimicrobium</taxon>
    </lineage>
</organism>
<evidence type="ECO:0000313" key="3">
    <source>
        <dbReference type="Proteomes" id="UP001224392"/>
    </source>
</evidence>
<evidence type="ECO:0000313" key="2">
    <source>
        <dbReference type="EMBL" id="GMG86084.1"/>
    </source>
</evidence>
<keyword evidence="1" id="KW-1133">Transmembrane helix</keyword>
<sequence length="249" mass="28203">MKKTLLNLHKWLSLLVGLQLAIWLVSGLGFSLLDGQIVSGRHLAEHQPPQTLQQPLATYSQAALLQKYPPGTVLDLQLRRLHGRDLYRVQTLAGVELRDATGGALVDVDAAMALAVARRDYAGDDALLGTPEYLPAAGLEARKHRGPIWRVPVADTFNTTLYVSAEDGRVLERRNDYWRLFDVLWMLHIMDYGEREDFNNPLVIGVGFATLWLVLSGVWLLFYRVNRRDFRWLALARRSRPRSGHARQA</sequence>
<dbReference type="EMBL" id="BSYJ01000001">
    <property type="protein sequence ID" value="GMG86084.1"/>
    <property type="molecule type" value="Genomic_DNA"/>
</dbReference>
<evidence type="ECO:0008006" key="4">
    <source>
        <dbReference type="Google" id="ProtNLM"/>
    </source>
</evidence>
<evidence type="ECO:0000256" key="1">
    <source>
        <dbReference type="SAM" id="Phobius"/>
    </source>
</evidence>
<name>A0ABQ6LVH5_9GAMM</name>
<keyword evidence="1" id="KW-0472">Membrane</keyword>
<keyword evidence="3" id="KW-1185">Reference proteome</keyword>
<dbReference type="Proteomes" id="UP001224392">
    <property type="component" value="Unassembled WGS sequence"/>
</dbReference>
<comment type="caution">
    <text evidence="2">The sequence shown here is derived from an EMBL/GenBank/DDBJ whole genome shotgun (WGS) entry which is preliminary data.</text>
</comment>